<evidence type="ECO:0000256" key="1">
    <source>
        <dbReference type="ARBA" id="ARBA00022729"/>
    </source>
</evidence>
<dbReference type="GO" id="GO:0004553">
    <property type="term" value="F:hydrolase activity, hydrolyzing O-glycosyl compounds"/>
    <property type="evidence" value="ECO:0007669"/>
    <property type="project" value="InterPro"/>
</dbReference>
<keyword evidence="1" id="KW-0732">Signal</keyword>
<keyword evidence="3" id="KW-1185">Reference proteome</keyword>
<dbReference type="GO" id="GO:0042597">
    <property type="term" value="C:periplasmic space"/>
    <property type="evidence" value="ECO:0007669"/>
    <property type="project" value="InterPro"/>
</dbReference>
<dbReference type="EMBL" id="CP028901">
    <property type="protein sequence ID" value="AWB34557.1"/>
    <property type="molecule type" value="Genomic_DNA"/>
</dbReference>
<dbReference type="KEGG" id="boz:DBV39_13485"/>
<organism evidence="2 3">
    <name type="scientific">Orrella marina</name>
    <dbReference type="NCBI Taxonomy" id="2163011"/>
    <lineage>
        <taxon>Bacteria</taxon>
        <taxon>Pseudomonadati</taxon>
        <taxon>Pseudomonadota</taxon>
        <taxon>Betaproteobacteria</taxon>
        <taxon>Burkholderiales</taxon>
        <taxon>Alcaligenaceae</taxon>
        <taxon>Orrella</taxon>
    </lineage>
</organism>
<dbReference type="InterPro" id="IPR008939">
    <property type="entry name" value="Lytic_TGlycosylase_superhlx_U"/>
</dbReference>
<dbReference type="RefSeq" id="WP_108621973.1">
    <property type="nucleotide sequence ID" value="NZ_CP028901.1"/>
</dbReference>
<accession>A0A2R4XL69</accession>
<dbReference type="AlphaFoldDB" id="A0A2R4XL69"/>
<dbReference type="Proteomes" id="UP000244571">
    <property type="component" value="Chromosome"/>
</dbReference>
<dbReference type="SUPFAM" id="SSF48435">
    <property type="entry name" value="Bacterial muramidases"/>
    <property type="match status" value="1"/>
</dbReference>
<evidence type="ECO:0000313" key="3">
    <source>
        <dbReference type="Proteomes" id="UP000244571"/>
    </source>
</evidence>
<name>A0A2R4XL69_9BURK</name>
<evidence type="ECO:0008006" key="4">
    <source>
        <dbReference type="Google" id="ProtNLM"/>
    </source>
</evidence>
<dbReference type="Gene3D" id="1.25.20.10">
    <property type="entry name" value="Bacterial muramidases"/>
    <property type="match status" value="1"/>
</dbReference>
<proteinExistence type="predicted"/>
<sequence length="430" mass="48070">MVSSLLLSPAQAQGTSSGFQYDIDTPQARAVAQAREAVRQGQWGRLPSLADQAQGDVLGIYADFWVAQGAIKQALSTQQIPVAQAFLERYPGSYMADRVRAEWVLAAAEHGDFKTIQEIGEFIWYNNQVRCAKIESRHMTGKRATAEEAVRDFAPGQTCWSMMAQLVADGVLTRRQLTPMMLDALEINHTRTAERIASHIFDRAALQTYKNMMANPGRWVRAQKGRLTGDDALIAAMGLARMARDDLSGTAAYVGKSWQNRLPPELLAWVRVQIAFRDALNLEMTRADHLYRQAGNIELSPSNYEWRVRAALRQPVIDWKWVQTAIDWMPPALRSDNTWQYWKARALAAQGDQQAANQIYASIAKDLDFYGQLALEELGRPILIPVPPPRSQRRSCSRPGAIHTCNRPSPYSDRVGARKLFPSGITGCEG</sequence>
<protein>
    <recommendedName>
        <fullName evidence="4">Lytic murein transglycosylase</fullName>
    </recommendedName>
</protein>
<gene>
    <name evidence="2" type="ORF">DBV39_13485</name>
</gene>
<reference evidence="2 3" key="1">
    <citation type="submission" date="2018-04" db="EMBL/GenBank/DDBJ databases">
        <title>Bordetella sp. HZ20 isolated from seawater.</title>
        <authorList>
            <person name="Sun C."/>
        </authorList>
    </citation>
    <scope>NUCLEOTIDE SEQUENCE [LARGE SCALE GENOMIC DNA]</scope>
    <source>
        <strain evidence="2 3">HZ20</strain>
    </source>
</reference>
<dbReference type="OrthoDB" id="92254at2"/>
<evidence type="ECO:0000313" key="2">
    <source>
        <dbReference type="EMBL" id="AWB34557.1"/>
    </source>
</evidence>